<sequence>MQDAARRRFQSGLLGTKQLINKVLILPLQQSPSPVENSRKNIESYNFLEILPQAVKKCACWTCGFFVGVSHTLVANFVKKKTLRHSCELQAFIRNVKTTPITGHPKLVFLLTVFLLNLPSNSRCLAMLEPSVNTHCVRASQHRPRVG</sequence>
<evidence type="ECO:0000313" key="1">
    <source>
        <dbReference type="EMBL" id="KAJ1115352.1"/>
    </source>
</evidence>
<evidence type="ECO:0000313" key="2">
    <source>
        <dbReference type="Proteomes" id="UP001066276"/>
    </source>
</evidence>
<organism evidence="1 2">
    <name type="scientific">Pleurodeles waltl</name>
    <name type="common">Iberian ribbed newt</name>
    <dbReference type="NCBI Taxonomy" id="8319"/>
    <lineage>
        <taxon>Eukaryota</taxon>
        <taxon>Metazoa</taxon>
        <taxon>Chordata</taxon>
        <taxon>Craniata</taxon>
        <taxon>Vertebrata</taxon>
        <taxon>Euteleostomi</taxon>
        <taxon>Amphibia</taxon>
        <taxon>Batrachia</taxon>
        <taxon>Caudata</taxon>
        <taxon>Salamandroidea</taxon>
        <taxon>Salamandridae</taxon>
        <taxon>Pleurodelinae</taxon>
        <taxon>Pleurodeles</taxon>
    </lineage>
</organism>
<protein>
    <submittedName>
        <fullName evidence="1">Uncharacterized protein</fullName>
    </submittedName>
</protein>
<accession>A0AAV7NL24</accession>
<dbReference type="EMBL" id="JANPWB010000012">
    <property type="protein sequence ID" value="KAJ1115352.1"/>
    <property type="molecule type" value="Genomic_DNA"/>
</dbReference>
<dbReference type="Proteomes" id="UP001066276">
    <property type="component" value="Chromosome 8"/>
</dbReference>
<dbReference type="AlphaFoldDB" id="A0AAV7NL24"/>
<proteinExistence type="predicted"/>
<comment type="caution">
    <text evidence="1">The sequence shown here is derived from an EMBL/GenBank/DDBJ whole genome shotgun (WGS) entry which is preliminary data.</text>
</comment>
<name>A0AAV7NL24_PLEWA</name>
<gene>
    <name evidence="1" type="ORF">NDU88_003576</name>
</gene>
<reference evidence="1" key="1">
    <citation type="journal article" date="2022" name="bioRxiv">
        <title>Sequencing and chromosome-scale assembly of the giantPleurodeles waltlgenome.</title>
        <authorList>
            <person name="Brown T."/>
            <person name="Elewa A."/>
            <person name="Iarovenko S."/>
            <person name="Subramanian E."/>
            <person name="Araus A.J."/>
            <person name="Petzold A."/>
            <person name="Susuki M."/>
            <person name="Suzuki K.-i.T."/>
            <person name="Hayashi T."/>
            <person name="Toyoda A."/>
            <person name="Oliveira C."/>
            <person name="Osipova E."/>
            <person name="Leigh N.D."/>
            <person name="Simon A."/>
            <person name="Yun M.H."/>
        </authorList>
    </citation>
    <scope>NUCLEOTIDE SEQUENCE</scope>
    <source>
        <strain evidence="1">20211129_DDA</strain>
        <tissue evidence="1">Liver</tissue>
    </source>
</reference>
<keyword evidence="2" id="KW-1185">Reference proteome</keyword>